<dbReference type="GO" id="GO:0016020">
    <property type="term" value="C:membrane"/>
    <property type="evidence" value="ECO:0007669"/>
    <property type="project" value="UniProtKB-SubCell"/>
</dbReference>
<feature type="transmembrane region" description="Helical" evidence="6">
    <location>
        <begin position="47"/>
        <end position="67"/>
    </location>
</feature>
<dbReference type="Gene3D" id="1.20.120.1630">
    <property type="match status" value="1"/>
</dbReference>
<comment type="caution">
    <text evidence="7">The sequence shown here is derived from an EMBL/GenBank/DDBJ whole genome shotgun (WGS) entry which is preliminary data.</text>
</comment>
<evidence type="ECO:0008006" key="9">
    <source>
        <dbReference type="Google" id="ProtNLM"/>
    </source>
</evidence>
<dbReference type="PANTHER" id="PTHR31040:SF1">
    <property type="entry name" value="NURIM"/>
    <property type="match status" value="1"/>
</dbReference>
<protein>
    <recommendedName>
        <fullName evidence="9">Methanethiol S-methyltransferase</fullName>
    </recommendedName>
</protein>
<organism evidence="7 8">
    <name type="scientific">Sedimenticola thiotaurini</name>
    <dbReference type="NCBI Taxonomy" id="1543721"/>
    <lineage>
        <taxon>Bacteria</taxon>
        <taxon>Pseudomonadati</taxon>
        <taxon>Pseudomonadota</taxon>
        <taxon>Gammaproteobacteria</taxon>
        <taxon>Chromatiales</taxon>
        <taxon>Sedimenticolaceae</taxon>
        <taxon>Sedimenticola</taxon>
    </lineage>
</organism>
<proteinExistence type="inferred from homology"/>
<evidence type="ECO:0000256" key="6">
    <source>
        <dbReference type="SAM" id="Phobius"/>
    </source>
</evidence>
<keyword evidence="4 6" id="KW-1133">Transmembrane helix</keyword>
<dbReference type="InterPro" id="IPR033580">
    <property type="entry name" value="Nurim-like"/>
</dbReference>
<evidence type="ECO:0000256" key="4">
    <source>
        <dbReference type="ARBA" id="ARBA00022989"/>
    </source>
</evidence>
<name>A0A558DFG3_9GAMM</name>
<sequence length="214" mass="25571">MELSGLQVVTIVGLWVLYGLFHSFTASLRLKHWMARQWPRRMPFYRLLFNLMAGVTLIPPLLLIYLWHGPYLWQWSGPYWFVANGLALLAVAGFVWSLRFYDGDEFLGLRQIRDREQRVEDQERFYISPLHRFIRHPWYFLGLVIIWTRDMDSVFLISSLMMTGYFIIGSRLEEAKLLIYHGERYRVYRDRVPGLFPLPGRYLTKEEALALMEE</sequence>
<dbReference type="AlphaFoldDB" id="A0A558DFG3"/>
<dbReference type="EMBL" id="VMRY01000003">
    <property type="protein sequence ID" value="TVT59603.1"/>
    <property type="molecule type" value="Genomic_DNA"/>
</dbReference>
<accession>A0A558DFG3</accession>
<feature type="transmembrane region" description="Helical" evidence="6">
    <location>
        <begin position="6"/>
        <end position="26"/>
    </location>
</feature>
<dbReference type="Proteomes" id="UP000317355">
    <property type="component" value="Unassembled WGS sequence"/>
</dbReference>
<evidence type="ECO:0000313" key="7">
    <source>
        <dbReference type="EMBL" id="TVT59603.1"/>
    </source>
</evidence>
<evidence type="ECO:0000313" key="8">
    <source>
        <dbReference type="Proteomes" id="UP000317355"/>
    </source>
</evidence>
<evidence type="ECO:0000256" key="3">
    <source>
        <dbReference type="ARBA" id="ARBA00022692"/>
    </source>
</evidence>
<comment type="subcellular location">
    <subcellularLocation>
        <location evidence="1">Membrane</location>
        <topology evidence="1">Multi-pass membrane protein</topology>
    </subcellularLocation>
</comment>
<dbReference type="PANTHER" id="PTHR31040">
    <property type="entry name" value="NURIM"/>
    <property type="match status" value="1"/>
</dbReference>
<evidence type="ECO:0000256" key="5">
    <source>
        <dbReference type="ARBA" id="ARBA00023136"/>
    </source>
</evidence>
<keyword evidence="3 6" id="KW-0812">Transmembrane</keyword>
<keyword evidence="5 6" id="KW-0472">Membrane</keyword>
<evidence type="ECO:0000256" key="2">
    <source>
        <dbReference type="ARBA" id="ARBA00010631"/>
    </source>
</evidence>
<reference evidence="7 8" key="1">
    <citation type="submission" date="2019-07" db="EMBL/GenBank/DDBJ databases">
        <title>The pathways for chlorine oxyanion respiration interact through the shared metabolite chlorate.</title>
        <authorList>
            <person name="Barnum T.P."/>
            <person name="Cheng Y."/>
            <person name="Hill K.A."/>
            <person name="Lucas L.N."/>
            <person name="Carlson H.K."/>
            <person name="Coates J.D."/>
        </authorList>
    </citation>
    <scope>NUCLEOTIDE SEQUENCE [LARGE SCALE GENOMIC DNA]</scope>
    <source>
        <strain evidence="7">BK-3</strain>
    </source>
</reference>
<gene>
    <name evidence="7" type="ORF">FHK82_01080</name>
</gene>
<comment type="similarity">
    <text evidence="2">Belongs to the nurim family.</text>
</comment>
<feature type="transmembrane region" description="Helical" evidence="6">
    <location>
        <begin position="79"/>
        <end position="101"/>
    </location>
</feature>
<evidence type="ECO:0000256" key="1">
    <source>
        <dbReference type="ARBA" id="ARBA00004141"/>
    </source>
</evidence>